<keyword evidence="1" id="KW-1133">Transmembrane helix</keyword>
<sequence>MSGVTGHDPLFACRRYRCDRFVDTMRSGRRIHLAAPLIGEAGAMRTVSRTGLVSAGLGLGAVGGFVGSLLRERSALTAARDAAGEGSEEQPSWGVGSYRSRWTTFRTFPNAVARASSGNWIPSAGKPR</sequence>
<keyword evidence="1" id="KW-0812">Transmembrane</keyword>
<evidence type="ECO:0000313" key="2">
    <source>
        <dbReference type="EMBL" id="GGJ54230.1"/>
    </source>
</evidence>
<accession>A0A917L9S6</accession>
<organism evidence="2 3">
    <name type="scientific">Streptomyces lacrimifluminis</name>
    <dbReference type="NCBI Taxonomy" id="1500077"/>
    <lineage>
        <taxon>Bacteria</taxon>
        <taxon>Bacillati</taxon>
        <taxon>Actinomycetota</taxon>
        <taxon>Actinomycetes</taxon>
        <taxon>Kitasatosporales</taxon>
        <taxon>Streptomycetaceae</taxon>
        <taxon>Streptomyces</taxon>
    </lineage>
</organism>
<name>A0A917L9S6_9ACTN</name>
<keyword evidence="3" id="KW-1185">Reference proteome</keyword>
<keyword evidence="1" id="KW-0472">Membrane</keyword>
<comment type="caution">
    <text evidence="2">The sequence shown here is derived from an EMBL/GenBank/DDBJ whole genome shotgun (WGS) entry which is preliminary data.</text>
</comment>
<proteinExistence type="predicted"/>
<evidence type="ECO:0000256" key="1">
    <source>
        <dbReference type="SAM" id="Phobius"/>
    </source>
</evidence>
<reference evidence="2" key="1">
    <citation type="journal article" date="2014" name="Int. J. Syst. Evol. Microbiol.">
        <title>Complete genome sequence of Corynebacterium casei LMG S-19264T (=DSM 44701T), isolated from a smear-ripened cheese.</title>
        <authorList>
            <consortium name="US DOE Joint Genome Institute (JGI-PGF)"/>
            <person name="Walter F."/>
            <person name="Albersmeier A."/>
            <person name="Kalinowski J."/>
            <person name="Ruckert C."/>
        </authorList>
    </citation>
    <scope>NUCLEOTIDE SEQUENCE</scope>
    <source>
        <strain evidence="2">CGMCC 4.7272</strain>
    </source>
</reference>
<dbReference type="EMBL" id="BMMU01000023">
    <property type="protein sequence ID" value="GGJ54230.1"/>
    <property type="molecule type" value="Genomic_DNA"/>
</dbReference>
<dbReference type="Proteomes" id="UP000625682">
    <property type="component" value="Unassembled WGS sequence"/>
</dbReference>
<evidence type="ECO:0000313" key="3">
    <source>
        <dbReference type="Proteomes" id="UP000625682"/>
    </source>
</evidence>
<gene>
    <name evidence="2" type="ORF">GCM10012282_59270</name>
</gene>
<dbReference type="AlphaFoldDB" id="A0A917L9S6"/>
<feature type="transmembrane region" description="Helical" evidence="1">
    <location>
        <begin position="52"/>
        <end position="70"/>
    </location>
</feature>
<protein>
    <submittedName>
        <fullName evidence="2">Uncharacterized protein</fullName>
    </submittedName>
</protein>
<reference evidence="2" key="2">
    <citation type="submission" date="2020-09" db="EMBL/GenBank/DDBJ databases">
        <authorList>
            <person name="Sun Q."/>
            <person name="Zhou Y."/>
        </authorList>
    </citation>
    <scope>NUCLEOTIDE SEQUENCE</scope>
    <source>
        <strain evidence="2">CGMCC 4.7272</strain>
    </source>
</reference>